<dbReference type="Proteomes" id="UP000045545">
    <property type="component" value="Unassembled WGS sequence"/>
</dbReference>
<dbReference type="Pfam" id="PF06135">
    <property type="entry name" value="IreB"/>
    <property type="match status" value="1"/>
</dbReference>
<comment type="similarity">
    <text evidence="1 2">Belongs to the UPF0297 family.</text>
</comment>
<gene>
    <name evidence="3" type="ORF">693</name>
</gene>
<dbReference type="EMBL" id="CGIH01000009">
    <property type="protein sequence ID" value="CFX16824.1"/>
    <property type="molecule type" value="Genomic_DNA"/>
</dbReference>
<reference evidence="3 4" key="1">
    <citation type="submission" date="2015-03" db="EMBL/GenBank/DDBJ databases">
        <authorList>
            <person name="Murphy D."/>
        </authorList>
    </citation>
    <scope>NUCLEOTIDE SEQUENCE [LARGE SCALE GENOMIC DNA]</scope>
    <source>
        <strain evidence="3 4">OL-4</strain>
    </source>
</reference>
<evidence type="ECO:0000313" key="4">
    <source>
        <dbReference type="Proteomes" id="UP000045545"/>
    </source>
</evidence>
<sequence>MLRGSGEHTVSFKRQRDDEDQVHSILKAVYEALEEKGYNPINQLVGYMISGDPAYITSHRQARNLICKVDRDEIMEILIRKYMEK</sequence>
<dbReference type="InterPro" id="IPR009309">
    <property type="entry name" value="IreB"/>
</dbReference>
<proteinExistence type="inferred from homology"/>
<dbReference type="PIRSF" id="PIRSF037258">
    <property type="entry name" value="DUF965_bac"/>
    <property type="match status" value="1"/>
</dbReference>
<dbReference type="STRING" id="690567.693"/>
<accession>A0A0E4GAN8</accession>
<dbReference type="PANTHER" id="PTHR40067">
    <property type="entry name" value="UPF0297 PROTEIN YRZL"/>
    <property type="match status" value="1"/>
</dbReference>
<organism evidence="3 4">
    <name type="scientific">Syntrophomonas zehnderi OL-4</name>
    <dbReference type="NCBI Taxonomy" id="690567"/>
    <lineage>
        <taxon>Bacteria</taxon>
        <taxon>Bacillati</taxon>
        <taxon>Bacillota</taxon>
        <taxon>Clostridia</taxon>
        <taxon>Eubacteriales</taxon>
        <taxon>Syntrophomonadaceae</taxon>
        <taxon>Syntrophomonas</taxon>
    </lineage>
</organism>
<protein>
    <recommendedName>
        <fullName evidence="2">UPF0297 protein 693</fullName>
    </recommendedName>
</protein>
<keyword evidence="4" id="KW-1185">Reference proteome</keyword>
<dbReference type="HAMAP" id="MF_01507">
    <property type="entry name" value="UPF0297"/>
    <property type="match status" value="1"/>
</dbReference>
<dbReference type="AlphaFoldDB" id="A0A0E4GAN8"/>
<dbReference type="RefSeq" id="WP_046495812.1">
    <property type="nucleotide sequence ID" value="NZ_CGIH01000009.1"/>
</dbReference>
<dbReference type="OrthoDB" id="9796303at2"/>
<dbReference type="NCBIfam" id="NF003997">
    <property type="entry name" value="PRK05473.1"/>
    <property type="match status" value="1"/>
</dbReference>
<evidence type="ECO:0000256" key="2">
    <source>
        <dbReference type="HAMAP-Rule" id="MF_01507"/>
    </source>
</evidence>
<name>A0A0E4GAN8_9FIRM</name>
<evidence type="ECO:0000256" key="1">
    <source>
        <dbReference type="ARBA" id="ARBA00010888"/>
    </source>
</evidence>
<dbReference type="PANTHER" id="PTHR40067:SF1">
    <property type="entry name" value="UPF0297 PROTEIN YRZL"/>
    <property type="match status" value="1"/>
</dbReference>
<evidence type="ECO:0000313" key="3">
    <source>
        <dbReference type="EMBL" id="CFX16824.1"/>
    </source>
</evidence>